<evidence type="ECO:0008006" key="3">
    <source>
        <dbReference type="Google" id="ProtNLM"/>
    </source>
</evidence>
<dbReference type="EMBL" id="LN679998">
    <property type="protein sequence ID" value="CEJ74228.1"/>
    <property type="molecule type" value="Genomic_DNA"/>
</dbReference>
<evidence type="ECO:0000313" key="2">
    <source>
        <dbReference type="Proteomes" id="UP000032811"/>
    </source>
</evidence>
<sequence>MGLNVDFNQVKANLMAIQKNIRNNVIDKSLDAGAEIILEEELKNVPVHVPDKKNRRTGGRLKASLGVDKKSGTELKRSVHIGIINAHEREVVYGYYQEYGFQRGGKAVAGKKWMKKSFNNSVKKANEKIKDVVIKEITAGVKK</sequence>
<dbReference type="Pfam" id="PF04883">
    <property type="entry name" value="HK97-gp10_like"/>
    <property type="match status" value="1"/>
</dbReference>
<evidence type="ECO:0000313" key="1">
    <source>
        <dbReference type="EMBL" id="CEJ74228.1"/>
    </source>
</evidence>
<dbReference type="GeneID" id="97537950"/>
<gene>
    <name evidence="1" type="ORF">ATCC9714_21161</name>
</gene>
<accession>A0ABP1XTD0</accession>
<dbReference type="InterPro" id="IPR010064">
    <property type="entry name" value="HK97-gp10_tail"/>
</dbReference>
<reference evidence="1 2" key="1">
    <citation type="submission" date="2014-11" db="EMBL/GenBank/DDBJ databases">
        <authorList>
            <person name="Aslett M.A."/>
            <person name="De Silva N."/>
        </authorList>
    </citation>
    <scope>NUCLEOTIDE SEQUENCE [LARGE SCALE GENOMIC DNA]</scope>
    <source>
        <strain evidence="1 2">ATCC9714</strain>
    </source>
</reference>
<dbReference type="RefSeq" id="WP_057545229.1">
    <property type="nucleotide sequence ID" value="NZ_CDNJ01000003.1"/>
</dbReference>
<dbReference type="Proteomes" id="UP000032811">
    <property type="component" value="Chromosome 1"/>
</dbReference>
<protein>
    <recommendedName>
        <fullName evidence="3">HK97 gp10 family phage protein</fullName>
    </recommendedName>
</protein>
<name>A0ABP1XTD0_PARSO</name>
<organism evidence="1 2">
    <name type="scientific">Paraclostridium sordellii</name>
    <name type="common">Clostridium sordellii</name>
    <dbReference type="NCBI Taxonomy" id="1505"/>
    <lineage>
        <taxon>Bacteria</taxon>
        <taxon>Bacillati</taxon>
        <taxon>Bacillota</taxon>
        <taxon>Clostridia</taxon>
        <taxon>Peptostreptococcales</taxon>
        <taxon>Peptostreptococcaceae</taxon>
        <taxon>Paraclostridium</taxon>
    </lineage>
</organism>
<keyword evidence="2" id="KW-1185">Reference proteome</keyword>
<proteinExistence type="predicted"/>